<proteinExistence type="predicted"/>
<gene>
    <name evidence="2" type="ORF">XAT740_LOCUS28380</name>
</gene>
<protein>
    <submittedName>
        <fullName evidence="2">Uncharacterized protein</fullName>
    </submittedName>
</protein>
<feature type="compositionally biased region" description="Polar residues" evidence="1">
    <location>
        <begin position="237"/>
        <end position="257"/>
    </location>
</feature>
<feature type="region of interest" description="Disordered" evidence="1">
    <location>
        <begin position="313"/>
        <end position="347"/>
    </location>
</feature>
<comment type="caution">
    <text evidence="2">The sequence shown here is derived from an EMBL/GenBank/DDBJ whole genome shotgun (WGS) entry which is preliminary data.</text>
</comment>
<evidence type="ECO:0000313" key="2">
    <source>
        <dbReference type="EMBL" id="CAF1291800.1"/>
    </source>
</evidence>
<sequence length="347" mass="40196">MNTEVADSRPHPILDDSSRMMRIIVNPTYDRLTISRAAHMRKMNPLSYDCKLIRLNRRKEKSMNTSVKPSSNEQAITMSNTDKVQPKTTLGSSTRYVNSRYGFEIRRYSSPNWLSIDLLTKDACQKQEKTFREMLDKQEQNEIVSQNIYSSEYYRQRYKELLQLYQQGPLTREQWAKQNYQLHCIRTLYTQAYQREQYLLGLHAEQLRQNRAQNAFKKWKDVKDQQKHGKFDERPKTTSGQPTAESSSVSSNPSFCHSTPTANVIPSSLTSTAELEELSIFRPVSSVKDSLKTLYMLDKRRSSLQAMLKRIVGLDGPLPPPPKIPYRQPSSRTNATEDSGFESNFSK</sequence>
<accession>A0A815CZP6</accession>
<reference evidence="2" key="1">
    <citation type="submission" date="2021-02" db="EMBL/GenBank/DDBJ databases">
        <authorList>
            <person name="Nowell W R."/>
        </authorList>
    </citation>
    <scope>NUCLEOTIDE SEQUENCE</scope>
</reference>
<feature type="compositionally biased region" description="Basic and acidic residues" evidence="1">
    <location>
        <begin position="218"/>
        <end position="236"/>
    </location>
</feature>
<feature type="compositionally biased region" description="Polar residues" evidence="1">
    <location>
        <begin position="330"/>
        <end position="347"/>
    </location>
</feature>
<dbReference type="Proteomes" id="UP000663828">
    <property type="component" value="Unassembled WGS sequence"/>
</dbReference>
<evidence type="ECO:0000256" key="1">
    <source>
        <dbReference type="SAM" id="MobiDB-lite"/>
    </source>
</evidence>
<dbReference type="AlphaFoldDB" id="A0A815CZP6"/>
<feature type="region of interest" description="Disordered" evidence="1">
    <location>
        <begin position="218"/>
        <end position="257"/>
    </location>
</feature>
<name>A0A815CZP6_ADIRI</name>
<dbReference type="EMBL" id="CAJNOR010002420">
    <property type="protein sequence ID" value="CAF1291800.1"/>
    <property type="molecule type" value="Genomic_DNA"/>
</dbReference>
<organism evidence="2 3">
    <name type="scientific">Adineta ricciae</name>
    <name type="common">Rotifer</name>
    <dbReference type="NCBI Taxonomy" id="249248"/>
    <lineage>
        <taxon>Eukaryota</taxon>
        <taxon>Metazoa</taxon>
        <taxon>Spiralia</taxon>
        <taxon>Gnathifera</taxon>
        <taxon>Rotifera</taxon>
        <taxon>Eurotatoria</taxon>
        <taxon>Bdelloidea</taxon>
        <taxon>Adinetida</taxon>
        <taxon>Adinetidae</taxon>
        <taxon>Adineta</taxon>
    </lineage>
</organism>
<evidence type="ECO:0000313" key="3">
    <source>
        <dbReference type="Proteomes" id="UP000663828"/>
    </source>
</evidence>
<keyword evidence="3" id="KW-1185">Reference proteome</keyword>